<organism evidence="1">
    <name type="scientific">viral metagenome</name>
    <dbReference type="NCBI Taxonomy" id="1070528"/>
    <lineage>
        <taxon>unclassified sequences</taxon>
        <taxon>metagenomes</taxon>
        <taxon>organismal metagenomes</taxon>
    </lineage>
</organism>
<protein>
    <submittedName>
        <fullName evidence="1">Uncharacterized protein</fullName>
    </submittedName>
</protein>
<accession>A0A6C0EZM6</accession>
<proteinExistence type="predicted"/>
<dbReference type="AlphaFoldDB" id="A0A6C0EZM6"/>
<sequence length="91" mass="9696">MARNTPRSQNGRSAIARKAIFSATGKTDGMYTNTNNGGGMRKGGAQPSATGFMIPFGRRNLIAVPALNANYLFNWTPFINAGRRAYGANLG</sequence>
<evidence type="ECO:0000313" key="1">
    <source>
        <dbReference type="EMBL" id="QHT34627.1"/>
    </source>
</evidence>
<dbReference type="EMBL" id="MN739003">
    <property type="protein sequence ID" value="QHT34627.1"/>
    <property type="molecule type" value="Genomic_DNA"/>
</dbReference>
<reference evidence="1" key="1">
    <citation type="journal article" date="2020" name="Nature">
        <title>Giant virus diversity and host interactions through global metagenomics.</title>
        <authorList>
            <person name="Schulz F."/>
            <person name="Roux S."/>
            <person name="Paez-Espino D."/>
            <person name="Jungbluth S."/>
            <person name="Walsh D.A."/>
            <person name="Denef V.J."/>
            <person name="McMahon K.D."/>
            <person name="Konstantinidis K.T."/>
            <person name="Eloe-Fadrosh E.A."/>
            <person name="Kyrpides N.C."/>
            <person name="Woyke T."/>
        </authorList>
    </citation>
    <scope>NUCLEOTIDE SEQUENCE</scope>
    <source>
        <strain evidence="1">GVMAG-M-3300009163-63</strain>
    </source>
</reference>
<name>A0A6C0EZM6_9ZZZZ</name>